<organism evidence="1">
    <name type="scientific">Brassica napus</name>
    <name type="common">Rape</name>
    <dbReference type="NCBI Taxonomy" id="3708"/>
    <lineage>
        <taxon>Eukaryota</taxon>
        <taxon>Viridiplantae</taxon>
        <taxon>Streptophyta</taxon>
        <taxon>Embryophyta</taxon>
        <taxon>Tracheophyta</taxon>
        <taxon>Spermatophyta</taxon>
        <taxon>Magnoliopsida</taxon>
        <taxon>eudicotyledons</taxon>
        <taxon>Gunneridae</taxon>
        <taxon>Pentapetalae</taxon>
        <taxon>rosids</taxon>
        <taxon>malvids</taxon>
        <taxon>Brassicales</taxon>
        <taxon>Brassicaceae</taxon>
        <taxon>Brassiceae</taxon>
        <taxon>Brassica</taxon>
    </lineage>
</organism>
<feature type="non-terminal residue" evidence="1">
    <location>
        <position position="1"/>
    </location>
</feature>
<proteinExistence type="predicted"/>
<protein>
    <submittedName>
        <fullName evidence="1">(rape) hypothetical protein</fullName>
    </submittedName>
</protein>
<dbReference type="Proteomes" id="UP001295469">
    <property type="component" value="Chromosome A03"/>
</dbReference>
<evidence type="ECO:0000313" key="1">
    <source>
        <dbReference type="EMBL" id="CAF2127896.1"/>
    </source>
</evidence>
<sequence>DDSEYDFEDDDEEEETDVHNAMPYWLQINPVTIRKEILKIHEAQKIKAKKFLKDFQGKLTLSYEWILSRNE</sequence>
<dbReference type="EMBL" id="HG994357">
    <property type="protein sequence ID" value="CAF2127896.1"/>
    <property type="molecule type" value="Genomic_DNA"/>
</dbReference>
<dbReference type="AlphaFoldDB" id="A0A816WKD4"/>
<gene>
    <name evidence="1" type="ORF">DARMORV10_A03P40120.1</name>
</gene>
<accession>A0A816WKD4</accession>
<feature type="non-terminal residue" evidence="1">
    <location>
        <position position="71"/>
    </location>
</feature>
<name>A0A816WKD4_BRANA</name>
<reference evidence="1" key="1">
    <citation type="submission" date="2021-01" db="EMBL/GenBank/DDBJ databases">
        <authorList>
            <consortium name="Genoscope - CEA"/>
            <person name="William W."/>
        </authorList>
    </citation>
    <scope>NUCLEOTIDE SEQUENCE</scope>
</reference>